<dbReference type="Proteomes" id="UP000050430">
    <property type="component" value="Unassembled WGS sequence"/>
</dbReference>
<feature type="transmembrane region" description="Helical" evidence="1">
    <location>
        <begin position="13"/>
        <end position="36"/>
    </location>
</feature>
<dbReference type="OrthoDB" id="670339at2"/>
<dbReference type="AlphaFoldDB" id="A0A0P6WS72"/>
<keyword evidence="3" id="KW-1185">Reference proteome</keyword>
<feature type="transmembrane region" description="Helical" evidence="1">
    <location>
        <begin position="143"/>
        <end position="163"/>
    </location>
</feature>
<feature type="transmembrane region" description="Helical" evidence="1">
    <location>
        <begin position="208"/>
        <end position="229"/>
    </location>
</feature>
<keyword evidence="1" id="KW-0472">Membrane</keyword>
<feature type="transmembrane region" description="Helical" evidence="1">
    <location>
        <begin position="93"/>
        <end position="115"/>
    </location>
</feature>
<organism evidence="2 3">
    <name type="scientific">Leptolinea tardivitalis</name>
    <dbReference type="NCBI Taxonomy" id="229920"/>
    <lineage>
        <taxon>Bacteria</taxon>
        <taxon>Bacillati</taxon>
        <taxon>Chloroflexota</taxon>
        <taxon>Anaerolineae</taxon>
        <taxon>Anaerolineales</taxon>
        <taxon>Anaerolineaceae</taxon>
        <taxon>Leptolinea</taxon>
    </lineage>
</organism>
<gene>
    <name evidence="2" type="ORF">ADM99_08035</name>
</gene>
<dbReference type="RefSeq" id="WP_062420896.1">
    <property type="nucleotide sequence ID" value="NZ_BBYA01000008.1"/>
</dbReference>
<keyword evidence="1" id="KW-1133">Transmembrane helix</keyword>
<name>A0A0P6WS72_9CHLR</name>
<sequence length="240" mass="27568">MEKNYKSMNAIKVGIYSAWLLAIFALLTFILALIAVPPSGPYCPGNCMNYPYPDILTYFPRDYYWMYLVVIQLCLFLILMIANHFNAPVEKKIYTLISVAFAIISTTILLADYFLQFSVIPISVMKDQTDGIALLTQYNGHGIFIALEELGYSMMSIAFLFLSPAYTMKNRLEKVLHWVLLLPFILNTFAFIYYSVQFGLDRDYRFEVATLSINWLASIISGILLGIFYRRKIKEIEEAA</sequence>
<proteinExistence type="predicted"/>
<evidence type="ECO:0000313" key="2">
    <source>
        <dbReference type="EMBL" id="KPL72968.1"/>
    </source>
</evidence>
<keyword evidence="1" id="KW-0812">Transmembrane</keyword>
<dbReference type="EMBL" id="LGCK01000007">
    <property type="protein sequence ID" value="KPL72968.1"/>
    <property type="molecule type" value="Genomic_DNA"/>
</dbReference>
<comment type="caution">
    <text evidence="2">The sequence shown here is derived from an EMBL/GenBank/DDBJ whole genome shotgun (WGS) entry which is preliminary data.</text>
</comment>
<reference evidence="2 3" key="1">
    <citation type="submission" date="2015-07" db="EMBL/GenBank/DDBJ databases">
        <title>Genome sequence of Leptolinea tardivitalis DSM 16556.</title>
        <authorList>
            <person name="Hemp J."/>
            <person name="Ward L.M."/>
            <person name="Pace L.A."/>
            <person name="Fischer W.W."/>
        </authorList>
    </citation>
    <scope>NUCLEOTIDE SEQUENCE [LARGE SCALE GENOMIC DNA]</scope>
    <source>
        <strain evidence="2 3">YMTK-2</strain>
    </source>
</reference>
<accession>A0A0P6WS72</accession>
<evidence type="ECO:0000256" key="1">
    <source>
        <dbReference type="SAM" id="Phobius"/>
    </source>
</evidence>
<feature type="transmembrane region" description="Helical" evidence="1">
    <location>
        <begin position="175"/>
        <end position="196"/>
    </location>
</feature>
<protein>
    <submittedName>
        <fullName evidence="2">Uncharacterized protein</fullName>
    </submittedName>
</protein>
<evidence type="ECO:0000313" key="3">
    <source>
        <dbReference type="Proteomes" id="UP000050430"/>
    </source>
</evidence>
<feature type="transmembrane region" description="Helical" evidence="1">
    <location>
        <begin position="63"/>
        <end position="81"/>
    </location>
</feature>